<dbReference type="PROSITE" id="PS50932">
    <property type="entry name" value="HTH_LACI_2"/>
    <property type="match status" value="1"/>
</dbReference>
<keyword evidence="3 6" id="KW-0238">DNA-binding</keyword>
<evidence type="ECO:0000256" key="2">
    <source>
        <dbReference type="ARBA" id="ARBA00023015"/>
    </source>
</evidence>
<keyword evidence="7" id="KW-1185">Reference proteome</keyword>
<organism evidence="6 7">
    <name type="scientific">Ornithinibacillus xuwenensis</name>
    <dbReference type="NCBI Taxonomy" id="3144668"/>
    <lineage>
        <taxon>Bacteria</taxon>
        <taxon>Bacillati</taxon>
        <taxon>Bacillota</taxon>
        <taxon>Bacilli</taxon>
        <taxon>Bacillales</taxon>
        <taxon>Bacillaceae</taxon>
        <taxon>Ornithinibacillus</taxon>
    </lineage>
</organism>
<comment type="caution">
    <text evidence="6">The sequence shown here is derived from an EMBL/GenBank/DDBJ whole genome shotgun (WGS) entry which is preliminary data.</text>
</comment>
<evidence type="ECO:0000259" key="5">
    <source>
        <dbReference type="PROSITE" id="PS50932"/>
    </source>
</evidence>
<dbReference type="Pfam" id="PF00356">
    <property type="entry name" value="LacI"/>
    <property type="match status" value="1"/>
</dbReference>
<dbReference type="RefSeq" id="WP_345825293.1">
    <property type="nucleotide sequence ID" value="NZ_JBDIML010000003.1"/>
</dbReference>
<gene>
    <name evidence="6" type="ORF">ABC228_11555</name>
</gene>
<dbReference type="SUPFAM" id="SSF47413">
    <property type="entry name" value="lambda repressor-like DNA-binding domains"/>
    <property type="match status" value="1"/>
</dbReference>
<name>A0ABU9XHR3_9BACI</name>
<sequence length="328" mass="36469">MPTIKDVASLAGVSVATVSRVLNDSGYVNHETKQRVNDAISTLNYRPNNVARSLFNGRSQMIALLVPDIMNPFFPELARAVEDFTKQNDYTFVLCNTDDDPEKEMHYIDALQQKSVDGIIIVSSTITEKELNQVKVPIVALDRILSSNLSSVTVRNREGARHAVKYLKALGCKRIAHICGPENVSNTKDRLSGYLDEVKDMDWFLSSYVVTGEYQFDSAMAATKNLLINHPEIDGIFVANDVMGVGVLKAAQELGLRIPKDLCVIGFDGISLGDKITPSLTTIKQPIYEMGTRAAEILIQQINDPVFTVQREEFEVTLLERESTSVRR</sequence>
<reference evidence="6 7" key="1">
    <citation type="submission" date="2024-05" db="EMBL/GenBank/DDBJ databases">
        <authorList>
            <person name="Haq I."/>
            <person name="Ullah Z."/>
            <person name="Ahmad R."/>
            <person name="Li M."/>
            <person name="Tong Y."/>
        </authorList>
    </citation>
    <scope>NUCLEOTIDE SEQUENCE [LARGE SCALE GENOMIC DNA]</scope>
    <source>
        <strain evidence="6 7">16A2E</strain>
    </source>
</reference>
<dbReference type="InterPro" id="IPR000843">
    <property type="entry name" value="HTH_LacI"/>
</dbReference>
<evidence type="ECO:0000256" key="1">
    <source>
        <dbReference type="ARBA" id="ARBA00022491"/>
    </source>
</evidence>
<keyword evidence="4" id="KW-0804">Transcription</keyword>
<dbReference type="CDD" id="cd06291">
    <property type="entry name" value="PBP1_Qymf-like"/>
    <property type="match status" value="1"/>
</dbReference>
<dbReference type="InterPro" id="IPR046335">
    <property type="entry name" value="LacI/GalR-like_sensor"/>
</dbReference>
<evidence type="ECO:0000313" key="6">
    <source>
        <dbReference type="EMBL" id="MEN2767827.1"/>
    </source>
</evidence>
<dbReference type="CDD" id="cd01392">
    <property type="entry name" value="HTH_LacI"/>
    <property type="match status" value="1"/>
</dbReference>
<dbReference type="EMBL" id="JBDIML010000003">
    <property type="protein sequence ID" value="MEN2767827.1"/>
    <property type="molecule type" value="Genomic_DNA"/>
</dbReference>
<dbReference type="Gene3D" id="1.10.260.40">
    <property type="entry name" value="lambda repressor-like DNA-binding domains"/>
    <property type="match status" value="1"/>
</dbReference>
<accession>A0ABU9XHR3</accession>
<dbReference type="SMART" id="SM00354">
    <property type="entry name" value="HTH_LACI"/>
    <property type="match status" value="1"/>
</dbReference>
<feature type="domain" description="HTH lacI-type" evidence="5">
    <location>
        <begin position="2"/>
        <end position="56"/>
    </location>
</feature>
<dbReference type="SUPFAM" id="SSF53822">
    <property type="entry name" value="Periplasmic binding protein-like I"/>
    <property type="match status" value="1"/>
</dbReference>
<keyword evidence="2" id="KW-0805">Transcription regulation</keyword>
<dbReference type="Gene3D" id="3.40.50.2300">
    <property type="match status" value="2"/>
</dbReference>
<evidence type="ECO:0000256" key="4">
    <source>
        <dbReference type="ARBA" id="ARBA00023163"/>
    </source>
</evidence>
<evidence type="ECO:0000256" key="3">
    <source>
        <dbReference type="ARBA" id="ARBA00023125"/>
    </source>
</evidence>
<dbReference type="Pfam" id="PF13377">
    <property type="entry name" value="Peripla_BP_3"/>
    <property type="match status" value="1"/>
</dbReference>
<dbReference type="InterPro" id="IPR010982">
    <property type="entry name" value="Lambda_DNA-bd_dom_sf"/>
</dbReference>
<dbReference type="PROSITE" id="PS00356">
    <property type="entry name" value="HTH_LACI_1"/>
    <property type="match status" value="1"/>
</dbReference>
<dbReference type="InterPro" id="IPR028082">
    <property type="entry name" value="Peripla_BP_I"/>
</dbReference>
<dbReference type="PRINTS" id="PR00036">
    <property type="entry name" value="HTHLACI"/>
</dbReference>
<dbReference type="GO" id="GO:0003677">
    <property type="term" value="F:DNA binding"/>
    <property type="evidence" value="ECO:0007669"/>
    <property type="project" value="UniProtKB-KW"/>
</dbReference>
<protein>
    <submittedName>
        <fullName evidence="6">LacI family DNA-binding transcriptional regulator</fullName>
    </submittedName>
</protein>
<dbReference type="Proteomes" id="UP001444625">
    <property type="component" value="Unassembled WGS sequence"/>
</dbReference>
<keyword evidence="1" id="KW-0678">Repressor</keyword>
<proteinExistence type="predicted"/>
<dbReference type="PANTHER" id="PTHR30146:SF95">
    <property type="entry name" value="RIBOSE OPERON REPRESSOR"/>
    <property type="match status" value="1"/>
</dbReference>
<dbReference type="PANTHER" id="PTHR30146">
    <property type="entry name" value="LACI-RELATED TRANSCRIPTIONAL REPRESSOR"/>
    <property type="match status" value="1"/>
</dbReference>
<evidence type="ECO:0000313" key="7">
    <source>
        <dbReference type="Proteomes" id="UP001444625"/>
    </source>
</evidence>